<keyword evidence="3" id="KW-1185">Reference proteome</keyword>
<dbReference type="CDD" id="cd05006">
    <property type="entry name" value="SIS_GmhA"/>
    <property type="match status" value="1"/>
</dbReference>
<dbReference type="AlphaFoldDB" id="V5BKQ3"/>
<dbReference type="PANTHER" id="PTHR30390">
    <property type="entry name" value="SEDOHEPTULOSE 7-PHOSPHATE ISOMERASE / DNAA INITIATOR-ASSOCIATING FACTOR FOR REPLICATION INITIATION"/>
    <property type="match status" value="1"/>
</dbReference>
<dbReference type="InterPro" id="IPR035461">
    <property type="entry name" value="GmhA/DiaA"/>
</dbReference>
<proteinExistence type="predicted"/>
<keyword evidence="2" id="KW-0413">Isomerase</keyword>
<dbReference type="eggNOG" id="COG0279">
    <property type="taxonomic scope" value="Bacteria"/>
</dbReference>
<organism evidence="2 3">
    <name type="scientific">Methyloglobulus morosus KoM1</name>
    <dbReference type="NCBI Taxonomy" id="1116472"/>
    <lineage>
        <taxon>Bacteria</taxon>
        <taxon>Pseudomonadati</taxon>
        <taxon>Pseudomonadota</taxon>
        <taxon>Gammaproteobacteria</taxon>
        <taxon>Methylococcales</taxon>
        <taxon>Methylococcaceae</taxon>
        <taxon>Methyloglobulus</taxon>
    </lineage>
</organism>
<gene>
    <name evidence="2" type="primary">gmhA</name>
    <name evidence="2" type="ORF">MGMO_147c00080</name>
</gene>
<dbReference type="InterPro" id="IPR046348">
    <property type="entry name" value="SIS_dom_sf"/>
</dbReference>
<evidence type="ECO:0000313" key="3">
    <source>
        <dbReference type="Proteomes" id="UP000017842"/>
    </source>
</evidence>
<protein>
    <submittedName>
        <fullName evidence="2">Phosphoheptose isomerase GmhA</fullName>
        <ecNumber evidence="2">5.3.1.28</ecNumber>
    </submittedName>
</protein>
<dbReference type="Gene3D" id="3.40.50.10490">
    <property type="entry name" value="Glucose-6-phosphate isomerase like protein, domain 1"/>
    <property type="match status" value="1"/>
</dbReference>
<sequence length="197" mass="21559">MTLQNRIINQFTDSIQTKQDALGELCELIELASQRMVSALLNDRKILTCGNGRSAASAQLLSSNLMNHFERDRPSLPAIALTTDTTTLTAITNDYSYEEVFSKPIRSLGQSGDVLVTYTDGNHSSNIAKAIVIAHSKDISIISFTGEKSEVISGLLTERDLEIRVPSGSAIRTFEVHVLITNCLCDLIDHQLFDGMG</sequence>
<dbReference type="RefSeq" id="WP_023496240.1">
    <property type="nucleotide sequence ID" value="NZ_AYLO01000136.1"/>
</dbReference>
<evidence type="ECO:0000313" key="2">
    <source>
        <dbReference type="EMBL" id="ESS68369.1"/>
    </source>
</evidence>
<dbReference type="EC" id="5.3.1.28" evidence="2"/>
<dbReference type="Pfam" id="PF13580">
    <property type="entry name" value="SIS_2"/>
    <property type="match status" value="1"/>
</dbReference>
<dbReference type="GO" id="GO:1901135">
    <property type="term" value="P:carbohydrate derivative metabolic process"/>
    <property type="evidence" value="ECO:0007669"/>
    <property type="project" value="InterPro"/>
</dbReference>
<dbReference type="GO" id="GO:0097367">
    <property type="term" value="F:carbohydrate derivative binding"/>
    <property type="evidence" value="ECO:0007669"/>
    <property type="project" value="InterPro"/>
</dbReference>
<dbReference type="InterPro" id="IPR001347">
    <property type="entry name" value="SIS_dom"/>
</dbReference>
<dbReference type="OrthoDB" id="9810929at2"/>
<dbReference type="EMBL" id="AYLO01000136">
    <property type="protein sequence ID" value="ESS68369.1"/>
    <property type="molecule type" value="Genomic_DNA"/>
</dbReference>
<dbReference type="InterPro" id="IPR050099">
    <property type="entry name" value="SIS_GmhA/DiaA_subfam"/>
</dbReference>
<feature type="domain" description="SIS" evidence="1">
    <location>
        <begin position="36"/>
        <end position="197"/>
    </location>
</feature>
<accession>V5BKQ3</accession>
<comment type="caution">
    <text evidence="2">The sequence shown here is derived from an EMBL/GenBank/DDBJ whole genome shotgun (WGS) entry which is preliminary data.</text>
</comment>
<name>V5BKQ3_9GAMM</name>
<dbReference type="PANTHER" id="PTHR30390:SF6">
    <property type="entry name" value="DNAA INITIATOR-ASSOCIATING PROTEIN DIAA"/>
    <property type="match status" value="1"/>
</dbReference>
<dbReference type="PROSITE" id="PS51464">
    <property type="entry name" value="SIS"/>
    <property type="match status" value="1"/>
</dbReference>
<evidence type="ECO:0000259" key="1">
    <source>
        <dbReference type="PROSITE" id="PS51464"/>
    </source>
</evidence>
<dbReference type="SUPFAM" id="SSF53697">
    <property type="entry name" value="SIS domain"/>
    <property type="match status" value="1"/>
</dbReference>
<dbReference type="GO" id="GO:0016853">
    <property type="term" value="F:isomerase activity"/>
    <property type="evidence" value="ECO:0007669"/>
    <property type="project" value="UniProtKB-KW"/>
</dbReference>
<dbReference type="PATRIC" id="fig|1116472.3.peg.3621"/>
<dbReference type="Proteomes" id="UP000017842">
    <property type="component" value="Unassembled WGS sequence"/>
</dbReference>
<reference evidence="2 3" key="1">
    <citation type="journal article" date="2013" name="Genome Announc.">
        <title>Draft Genome Sequence of the Methanotrophic Gammaproteobacterium Methyloglobulus morosus DSM 22980 Strain KoM1.</title>
        <authorList>
            <person name="Poehlein A."/>
            <person name="Deutzmann J.S."/>
            <person name="Daniel R."/>
            <person name="Simeonova D.D."/>
        </authorList>
    </citation>
    <scope>NUCLEOTIDE SEQUENCE [LARGE SCALE GENOMIC DNA]</scope>
    <source>
        <strain evidence="2 3">KoM1</strain>
    </source>
</reference>
<dbReference type="STRING" id="1116472.MGMO_147c00080"/>